<comment type="caution">
    <text evidence="2">The sequence shown here is derived from an EMBL/GenBank/DDBJ whole genome shotgun (WGS) entry which is preliminary data.</text>
</comment>
<evidence type="ECO:0000256" key="1">
    <source>
        <dbReference type="SAM" id="MobiDB-lite"/>
    </source>
</evidence>
<dbReference type="AlphaFoldDB" id="A0A218WHH2"/>
<evidence type="ECO:0000313" key="3">
    <source>
        <dbReference type="Proteomes" id="UP000197138"/>
    </source>
</evidence>
<accession>A0A218WHH2</accession>
<reference evidence="3" key="1">
    <citation type="journal article" date="2017" name="Plant J.">
        <title>The pomegranate (Punica granatum L.) genome and the genomics of punicalagin biosynthesis.</title>
        <authorList>
            <person name="Qin G."/>
            <person name="Xu C."/>
            <person name="Ming R."/>
            <person name="Tang H."/>
            <person name="Guyot R."/>
            <person name="Kramer E.M."/>
            <person name="Hu Y."/>
            <person name="Yi X."/>
            <person name="Qi Y."/>
            <person name="Xu X."/>
            <person name="Gao Z."/>
            <person name="Pan H."/>
            <person name="Jian J."/>
            <person name="Tian Y."/>
            <person name="Yue Z."/>
            <person name="Xu Y."/>
        </authorList>
    </citation>
    <scope>NUCLEOTIDE SEQUENCE [LARGE SCALE GENOMIC DNA]</scope>
    <source>
        <strain evidence="3">cv. Dabenzi</strain>
    </source>
</reference>
<protein>
    <submittedName>
        <fullName evidence="2">Uncharacterized protein</fullName>
    </submittedName>
</protein>
<organism evidence="2 3">
    <name type="scientific">Punica granatum</name>
    <name type="common">Pomegranate</name>
    <dbReference type="NCBI Taxonomy" id="22663"/>
    <lineage>
        <taxon>Eukaryota</taxon>
        <taxon>Viridiplantae</taxon>
        <taxon>Streptophyta</taxon>
        <taxon>Embryophyta</taxon>
        <taxon>Tracheophyta</taxon>
        <taxon>Spermatophyta</taxon>
        <taxon>Magnoliopsida</taxon>
        <taxon>eudicotyledons</taxon>
        <taxon>Gunneridae</taxon>
        <taxon>Pentapetalae</taxon>
        <taxon>rosids</taxon>
        <taxon>malvids</taxon>
        <taxon>Myrtales</taxon>
        <taxon>Lythraceae</taxon>
        <taxon>Punica</taxon>
    </lineage>
</organism>
<feature type="region of interest" description="Disordered" evidence="1">
    <location>
        <begin position="191"/>
        <end position="214"/>
    </location>
</feature>
<proteinExistence type="predicted"/>
<name>A0A218WHH2_PUNGR</name>
<evidence type="ECO:0000313" key="2">
    <source>
        <dbReference type="EMBL" id="OWM71452.1"/>
    </source>
</evidence>
<gene>
    <name evidence="2" type="ORF">CDL15_Pgr005639</name>
</gene>
<dbReference type="Proteomes" id="UP000197138">
    <property type="component" value="Unassembled WGS sequence"/>
</dbReference>
<dbReference type="EMBL" id="MTKT01004399">
    <property type="protein sequence ID" value="OWM71452.1"/>
    <property type="molecule type" value="Genomic_DNA"/>
</dbReference>
<sequence length="310" mass="35257">MILSLRLVRKRLGHLVVIDGSSPSMLPKNSIIFVIFASEHSIIMGCSLNAKKNSSLDHPSLKHSSLLLSQVFFLVIAIALTLRRNVTLQGLNPNSSSCLTSQSGFTIRLEGLKDISLLKSRSGTLCARSMIIFGTMYLLTLRPSNHPKNLIASTRSLCDVRLCFRKSNVGTMWFARSFDLLNRFLEPVGLHHQSRGPQGHQPPDEPLGHPVRPHHDHIQHHVITDIATQQPPREPDRVDKILVRCQALFHEIERWDDVVCVLRQDRLVRGQDFRQISPFDPDRKQILNLWPEIRLEIGRGIAWVPDDQFH</sequence>